<evidence type="ECO:0000256" key="1">
    <source>
        <dbReference type="SAM" id="Phobius"/>
    </source>
</evidence>
<accession>A0A3B0YUE6</accession>
<feature type="transmembrane region" description="Helical" evidence="1">
    <location>
        <begin position="106"/>
        <end position="129"/>
    </location>
</feature>
<protein>
    <submittedName>
        <fullName evidence="2">Uncharacterized protein</fullName>
    </submittedName>
</protein>
<evidence type="ECO:0000313" key="2">
    <source>
        <dbReference type="EMBL" id="VAW78942.1"/>
    </source>
</evidence>
<dbReference type="AlphaFoldDB" id="A0A3B0YUE6"/>
<sequence length="132" mass="14668">MSNSDTAVDVQNKFAFYLVALVFTVLALAVETAAFSMSKLADGFELFAWASLLISGLSGLRRLEMMSTIYSIAGKDYQGEKDRKIQGEALDNKQKFAYRWYLAHKWLFVAGLVFLIVSRGSVPLTNLILCNG</sequence>
<keyword evidence="1" id="KW-1133">Transmembrane helix</keyword>
<reference evidence="2" key="1">
    <citation type="submission" date="2018-06" db="EMBL/GenBank/DDBJ databases">
        <authorList>
            <person name="Zhirakovskaya E."/>
        </authorList>
    </citation>
    <scope>NUCLEOTIDE SEQUENCE</scope>
</reference>
<organism evidence="2">
    <name type="scientific">hydrothermal vent metagenome</name>
    <dbReference type="NCBI Taxonomy" id="652676"/>
    <lineage>
        <taxon>unclassified sequences</taxon>
        <taxon>metagenomes</taxon>
        <taxon>ecological metagenomes</taxon>
    </lineage>
</organism>
<dbReference type="EMBL" id="UOFN01000104">
    <property type="protein sequence ID" value="VAW78942.1"/>
    <property type="molecule type" value="Genomic_DNA"/>
</dbReference>
<keyword evidence="1" id="KW-0812">Transmembrane</keyword>
<feature type="transmembrane region" description="Helical" evidence="1">
    <location>
        <begin position="14"/>
        <end position="34"/>
    </location>
</feature>
<keyword evidence="1" id="KW-0472">Membrane</keyword>
<gene>
    <name evidence="2" type="ORF">MNBD_GAMMA15-987</name>
</gene>
<name>A0A3B0YUE6_9ZZZZ</name>
<proteinExistence type="predicted"/>